<dbReference type="EMBL" id="JAUEPS010000029">
    <property type="protein sequence ID" value="KAK0452868.1"/>
    <property type="molecule type" value="Genomic_DNA"/>
</dbReference>
<dbReference type="Proteomes" id="UP001175211">
    <property type="component" value="Unassembled WGS sequence"/>
</dbReference>
<comment type="caution">
    <text evidence="1">The sequence shown here is derived from an EMBL/GenBank/DDBJ whole genome shotgun (WGS) entry which is preliminary data.</text>
</comment>
<organism evidence="1 2">
    <name type="scientific">Armillaria tabescens</name>
    <name type="common">Ringless honey mushroom</name>
    <name type="synonym">Agaricus tabescens</name>
    <dbReference type="NCBI Taxonomy" id="1929756"/>
    <lineage>
        <taxon>Eukaryota</taxon>
        <taxon>Fungi</taxon>
        <taxon>Dikarya</taxon>
        <taxon>Basidiomycota</taxon>
        <taxon>Agaricomycotina</taxon>
        <taxon>Agaricomycetes</taxon>
        <taxon>Agaricomycetidae</taxon>
        <taxon>Agaricales</taxon>
        <taxon>Marasmiineae</taxon>
        <taxon>Physalacriaceae</taxon>
        <taxon>Desarmillaria</taxon>
    </lineage>
</organism>
<dbReference type="GeneID" id="85366387"/>
<name>A0AA39N0E3_ARMTA</name>
<gene>
    <name evidence="1" type="ORF">EV420DRAFT_627077</name>
</gene>
<proteinExistence type="predicted"/>
<dbReference type="AlphaFoldDB" id="A0AA39N0E3"/>
<dbReference type="RefSeq" id="XP_060328204.1">
    <property type="nucleotide sequence ID" value="XM_060482839.1"/>
</dbReference>
<evidence type="ECO:0000313" key="2">
    <source>
        <dbReference type="Proteomes" id="UP001175211"/>
    </source>
</evidence>
<protein>
    <submittedName>
        <fullName evidence="1">Uncharacterized protein</fullName>
    </submittedName>
</protein>
<accession>A0AA39N0E3</accession>
<sequence length="237" mass="26973">MPPSTVLKAALSCCSTSPACSICPPSLPNMSKHPVEKIRGKSNSRGFDYDKRHCPGLYEREWASIEDFQTWLLNEQRVHGIKFVVFTSLENVAPPRKRTWLAEHIFYCSRHKRCIPKYVGPNKSKSIEDNCFCSVRVKTYPDTPIVQGYYSDYHSHPLGPANATLSEKLFSSVRTKLSRGASKSDVPVQTDDTRDEFTKEYDSSVEVWRPESALYLDVPDPFASMSMIDVHPKYIQD</sequence>
<reference evidence="1" key="1">
    <citation type="submission" date="2023-06" db="EMBL/GenBank/DDBJ databases">
        <authorList>
            <consortium name="Lawrence Berkeley National Laboratory"/>
            <person name="Ahrendt S."/>
            <person name="Sahu N."/>
            <person name="Indic B."/>
            <person name="Wong-Bajracharya J."/>
            <person name="Merenyi Z."/>
            <person name="Ke H.-M."/>
            <person name="Monk M."/>
            <person name="Kocsube S."/>
            <person name="Drula E."/>
            <person name="Lipzen A."/>
            <person name="Balint B."/>
            <person name="Henrissat B."/>
            <person name="Andreopoulos B."/>
            <person name="Martin F.M."/>
            <person name="Harder C.B."/>
            <person name="Rigling D."/>
            <person name="Ford K.L."/>
            <person name="Foster G.D."/>
            <person name="Pangilinan J."/>
            <person name="Papanicolaou A."/>
            <person name="Barry K."/>
            <person name="LaButti K."/>
            <person name="Viragh M."/>
            <person name="Koriabine M."/>
            <person name="Yan M."/>
            <person name="Riley R."/>
            <person name="Champramary S."/>
            <person name="Plett K.L."/>
            <person name="Tsai I.J."/>
            <person name="Slot J."/>
            <person name="Sipos G."/>
            <person name="Plett J."/>
            <person name="Nagy L.G."/>
            <person name="Grigoriev I.V."/>
        </authorList>
    </citation>
    <scope>NUCLEOTIDE SEQUENCE</scope>
    <source>
        <strain evidence="1">CCBAS 213</strain>
    </source>
</reference>
<keyword evidence="2" id="KW-1185">Reference proteome</keyword>
<evidence type="ECO:0000313" key="1">
    <source>
        <dbReference type="EMBL" id="KAK0452868.1"/>
    </source>
</evidence>